<reference evidence="2 3" key="1">
    <citation type="submission" date="2023-08" db="EMBL/GenBank/DDBJ databases">
        <title>Black Yeasts Isolated from many extreme environments.</title>
        <authorList>
            <person name="Coleine C."/>
            <person name="Stajich J.E."/>
            <person name="Selbmann L."/>
        </authorList>
    </citation>
    <scope>NUCLEOTIDE SEQUENCE [LARGE SCALE GENOMIC DNA]</scope>
    <source>
        <strain evidence="2 3">CCFEE 5885</strain>
    </source>
</reference>
<feature type="compositionally biased region" description="Low complexity" evidence="1">
    <location>
        <begin position="112"/>
        <end position="125"/>
    </location>
</feature>
<evidence type="ECO:0000313" key="3">
    <source>
        <dbReference type="Proteomes" id="UP001345013"/>
    </source>
</evidence>
<dbReference type="EMBL" id="JAVRRG010000088">
    <property type="protein sequence ID" value="KAK5087511.1"/>
    <property type="molecule type" value="Genomic_DNA"/>
</dbReference>
<evidence type="ECO:0000313" key="2">
    <source>
        <dbReference type="EMBL" id="KAK5087511.1"/>
    </source>
</evidence>
<name>A0ABR0K5U5_9EURO</name>
<comment type="caution">
    <text evidence="2">The sequence shown here is derived from an EMBL/GenBank/DDBJ whole genome shotgun (WGS) entry which is preliminary data.</text>
</comment>
<feature type="region of interest" description="Disordered" evidence="1">
    <location>
        <begin position="90"/>
        <end position="148"/>
    </location>
</feature>
<protein>
    <submittedName>
        <fullName evidence="2">Uncharacterized protein</fullName>
    </submittedName>
</protein>
<accession>A0ABR0K5U5</accession>
<sequence>MESLIHVVGEELNEWEEQTSDPERYSIITQHLMLAEKISRHQHLSPRSSTLEDRDKVSFHSAKASLPSSIEASDMTVSIEEIPSEQCFPLETASTKIGRPLTTRLKPRKSSRPSSPDWRWRPSIPHRTSSINTRRRSGNSARRPDSATFHRRSCQLFTSLDSTLSNATSTATDSGRTSTSTSPSLTYSVTTQATSILDSNEYESLAFTSLHLELQDPRAPAPCMQGPSIDSVRLGPRRSSSRLSPDITSTEQIYWTSETSRRAEYAKIDAAYSGLKGFIKKCLPRGWAWAHGKRRNFHQQVASAAEEINIPAVDDNSVRRFRINIASGAEDAVRSVGPHGVSRANTPVALNSELLTVEPLINLKAGYAGKELQKLVLSPKLSQRRAAPPKVWRRYSAAVPAKDS</sequence>
<feature type="region of interest" description="Disordered" evidence="1">
    <location>
        <begin position="165"/>
        <end position="185"/>
    </location>
</feature>
<evidence type="ECO:0000256" key="1">
    <source>
        <dbReference type="SAM" id="MobiDB-lite"/>
    </source>
</evidence>
<feature type="region of interest" description="Disordered" evidence="1">
    <location>
        <begin position="219"/>
        <end position="245"/>
    </location>
</feature>
<feature type="compositionally biased region" description="Low complexity" evidence="1">
    <location>
        <begin position="168"/>
        <end position="185"/>
    </location>
</feature>
<gene>
    <name evidence="2" type="ORF">LTR24_006628</name>
</gene>
<dbReference type="Proteomes" id="UP001345013">
    <property type="component" value="Unassembled WGS sequence"/>
</dbReference>
<proteinExistence type="predicted"/>
<keyword evidence="3" id="KW-1185">Reference proteome</keyword>
<organism evidence="2 3">
    <name type="scientific">Lithohypha guttulata</name>
    <dbReference type="NCBI Taxonomy" id="1690604"/>
    <lineage>
        <taxon>Eukaryota</taxon>
        <taxon>Fungi</taxon>
        <taxon>Dikarya</taxon>
        <taxon>Ascomycota</taxon>
        <taxon>Pezizomycotina</taxon>
        <taxon>Eurotiomycetes</taxon>
        <taxon>Chaetothyriomycetidae</taxon>
        <taxon>Chaetothyriales</taxon>
        <taxon>Trichomeriaceae</taxon>
        <taxon>Lithohypha</taxon>
    </lineage>
</organism>